<sequence>MLAGSEVGRQRAELKVRWVCRSAYGPDLVFQATLGAWLTRLAAGSIKDVFPVTKVCAASAAFVAKRASCCAGRALVRRPVTAAVCRLCKLRELASRRGWLF</sequence>
<evidence type="ECO:0000313" key="2">
    <source>
        <dbReference type="Proteomes" id="UP000318017"/>
    </source>
</evidence>
<proteinExistence type="predicted"/>
<evidence type="ECO:0000313" key="1">
    <source>
        <dbReference type="EMBL" id="QDV27150.1"/>
    </source>
</evidence>
<dbReference type="KEGG" id="ahel:Q31a_55370"/>
<dbReference type="Proteomes" id="UP000318017">
    <property type="component" value="Chromosome"/>
</dbReference>
<dbReference type="EMBL" id="CP036298">
    <property type="protein sequence ID" value="QDV27150.1"/>
    <property type="molecule type" value="Genomic_DNA"/>
</dbReference>
<dbReference type="AlphaFoldDB" id="A0A518GF16"/>
<keyword evidence="2" id="KW-1185">Reference proteome</keyword>
<accession>A0A518GF16</accession>
<protein>
    <submittedName>
        <fullName evidence="1">Uncharacterized protein</fullName>
    </submittedName>
</protein>
<gene>
    <name evidence="1" type="ORF">Q31a_55370</name>
</gene>
<reference evidence="1 2" key="1">
    <citation type="submission" date="2019-02" db="EMBL/GenBank/DDBJ databases">
        <title>Deep-cultivation of Planctomycetes and their phenomic and genomic characterization uncovers novel biology.</title>
        <authorList>
            <person name="Wiegand S."/>
            <person name="Jogler M."/>
            <person name="Boedeker C."/>
            <person name="Pinto D."/>
            <person name="Vollmers J."/>
            <person name="Rivas-Marin E."/>
            <person name="Kohn T."/>
            <person name="Peeters S.H."/>
            <person name="Heuer A."/>
            <person name="Rast P."/>
            <person name="Oberbeckmann S."/>
            <person name="Bunk B."/>
            <person name="Jeske O."/>
            <person name="Meyerdierks A."/>
            <person name="Storesund J.E."/>
            <person name="Kallscheuer N."/>
            <person name="Luecker S."/>
            <person name="Lage O.M."/>
            <person name="Pohl T."/>
            <person name="Merkel B.J."/>
            <person name="Hornburger P."/>
            <person name="Mueller R.-W."/>
            <person name="Bruemmer F."/>
            <person name="Labrenz M."/>
            <person name="Spormann A.M."/>
            <person name="Op den Camp H."/>
            <person name="Overmann J."/>
            <person name="Amann R."/>
            <person name="Jetten M.S.M."/>
            <person name="Mascher T."/>
            <person name="Medema M.H."/>
            <person name="Devos D.P."/>
            <person name="Kaster A.-K."/>
            <person name="Ovreas L."/>
            <person name="Rohde M."/>
            <person name="Galperin M.Y."/>
            <person name="Jogler C."/>
        </authorList>
    </citation>
    <scope>NUCLEOTIDE SEQUENCE [LARGE SCALE GENOMIC DNA]</scope>
    <source>
        <strain evidence="1 2">Q31a</strain>
    </source>
</reference>
<organism evidence="1 2">
    <name type="scientific">Aureliella helgolandensis</name>
    <dbReference type="NCBI Taxonomy" id="2527968"/>
    <lineage>
        <taxon>Bacteria</taxon>
        <taxon>Pseudomonadati</taxon>
        <taxon>Planctomycetota</taxon>
        <taxon>Planctomycetia</taxon>
        <taxon>Pirellulales</taxon>
        <taxon>Pirellulaceae</taxon>
        <taxon>Aureliella</taxon>
    </lineage>
</organism>
<name>A0A518GF16_9BACT</name>